<evidence type="ECO:0000256" key="1">
    <source>
        <dbReference type="ARBA" id="ARBA00000077"/>
    </source>
</evidence>
<organism evidence="9 10">
    <name type="scientific">Mycena sanguinolenta</name>
    <dbReference type="NCBI Taxonomy" id="230812"/>
    <lineage>
        <taxon>Eukaryota</taxon>
        <taxon>Fungi</taxon>
        <taxon>Dikarya</taxon>
        <taxon>Basidiomycota</taxon>
        <taxon>Agaricomycotina</taxon>
        <taxon>Agaricomycetes</taxon>
        <taxon>Agaricomycetidae</taxon>
        <taxon>Agaricales</taxon>
        <taxon>Marasmiineae</taxon>
        <taxon>Mycenaceae</taxon>
        <taxon>Mycena</taxon>
    </lineage>
</organism>
<dbReference type="SUPFAM" id="SSF53098">
    <property type="entry name" value="Ribonuclease H-like"/>
    <property type="match status" value="1"/>
</dbReference>
<comment type="similarity">
    <text evidence="2">Belongs to the RNase H family.</text>
</comment>
<evidence type="ECO:0000256" key="2">
    <source>
        <dbReference type="ARBA" id="ARBA00005300"/>
    </source>
</evidence>
<dbReference type="PROSITE" id="PS50879">
    <property type="entry name" value="RNASE_H_1"/>
    <property type="match status" value="1"/>
</dbReference>
<dbReference type="EMBL" id="JACAZH010000016">
    <property type="protein sequence ID" value="KAF7349181.1"/>
    <property type="molecule type" value="Genomic_DNA"/>
</dbReference>
<evidence type="ECO:0000256" key="5">
    <source>
        <dbReference type="ARBA" id="ARBA00022723"/>
    </source>
</evidence>
<sequence length="159" mass="18066">MPYEMNAWTDGVCRGNGRPGAVGGAAAWFNRPVRGSKSWWRKLPEYPIPTNQRAELTGVIMALELATERRAQLYNDPYFILTIHTDSEYVKGCFCTWIHKWKNNGWLNARGVEVVNRDLIEEASDMIDQIEENGTVDFVKIPRDDNEEADELANGACDD</sequence>
<name>A0A8H7CV57_9AGAR</name>
<evidence type="ECO:0000256" key="6">
    <source>
        <dbReference type="ARBA" id="ARBA00022759"/>
    </source>
</evidence>
<keyword evidence="5" id="KW-0479">Metal-binding</keyword>
<accession>A0A8H7CV57</accession>
<dbReference type="PANTHER" id="PTHR10642:SF26">
    <property type="entry name" value="RIBONUCLEASE H1"/>
    <property type="match status" value="1"/>
</dbReference>
<dbReference type="GO" id="GO:0003676">
    <property type="term" value="F:nucleic acid binding"/>
    <property type="evidence" value="ECO:0007669"/>
    <property type="project" value="InterPro"/>
</dbReference>
<dbReference type="OrthoDB" id="245563at2759"/>
<proteinExistence type="inferred from homology"/>
<dbReference type="InterPro" id="IPR050092">
    <property type="entry name" value="RNase_H"/>
</dbReference>
<dbReference type="InterPro" id="IPR036397">
    <property type="entry name" value="RNaseH_sf"/>
</dbReference>
<evidence type="ECO:0000256" key="7">
    <source>
        <dbReference type="ARBA" id="ARBA00022801"/>
    </source>
</evidence>
<dbReference type="AlphaFoldDB" id="A0A8H7CV57"/>
<dbReference type="Gene3D" id="3.30.420.10">
    <property type="entry name" value="Ribonuclease H-like superfamily/Ribonuclease H"/>
    <property type="match status" value="1"/>
</dbReference>
<dbReference type="GO" id="GO:0046872">
    <property type="term" value="F:metal ion binding"/>
    <property type="evidence" value="ECO:0007669"/>
    <property type="project" value="UniProtKB-KW"/>
</dbReference>
<evidence type="ECO:0000256" key="3">
    <source>
        <dbReference type="ARBA" id="ARBA00012180"/>
    </source>
</evidence>
<comment type="caution">
    <text evidence="9">The sequence shown here is derived from an EMBL/GenBank/DDBJ whole genome shotgun (WGS) entry which is preliminary data.</text>
</comment>
<dbReference type="EC" id="3.1.26.4" evidence="3"/>
<comment type="catalytic activity">
    <reaction evidence="1">
        <text>Endonucleolytic cleavage to 5'-phosphomonoester.</text>
        <dbReference type="EC" id="3.1.26.4"/>
    </reaction>
</comment>
<dbReference type="InterPro" id="IPR002156">
    <property type="entry name" value="RNaseH_domain"/>
</dbReference>
<protein>
    <recommendedName>
        <fullName evidence="3">ribonuclease H</fullName>
        <ecNumber evidence="3">3.1.26.4</ecNumber>
    </recommendedName>
</protein>
<dbReference type="Pfam" id="PF00075">
    <property type="entry name" value="RNase_H"/>
    <property type="match status" value="1"/>
</dbReference>
<dbReference type="PANTHER" id="PTHR10642">
    <property type="entry name" value="RIBONUCLEASE H1"/>
    <property type="match status" value="1"/>
</dbReference>
<gene>
    <name evidence="9" type="ORF">MSAN_01707500</name>
</gene>
<reference evidence="9" key="1">
    <citation type="submission" date="2020-05" db="EMBL/GenBank/DDBJ databases">
        <title>Mycena genomes resolve the evolution of fungal bioluminescence.</title>
        <authorList>
            <person name="Tsai I.J."/>
        </authorList>
    </citation>
    <scope>NUCLEOTIDE SEQUENCE</scope>
    <source>
        <strain evidence="9">160909Yilan</strain>
    </source>
</reference>
<keyword evidence="7" id="KW-0378">Hydrolase</keyword>
<keyword evidence="4" id="KW-0540">Nuclease</keyword>
<dbReference type="GO" id="GO:0004523">
    <property type="term" value="F:RNA-DNA hybrid ribonuclease activity"/>
    <property type="evidence" value="ECO:0007669"/>
    <property type="project" value="UniProtKB-EC"/>
</dbReference>
<evidence type="ECO:0000313" key="9">
    <source>
        <dbReference type="EMBL" id="KAF7349181.1"/>
    </source>
</evidence>
<dbReference type="InterPro" id="IPR012337">
    <property type="entry name" value="RNaseH-like_sf"/>
</dbReference>
<feature type="domain" description="RNase H type-1" evidence="8">
    <location>
        <begin position="1"/>
        <end position="158"/>
    </location>
</feature>
<evidence type="ECO:0000313" key="10">
    <source>
        <dbReference type="Proteomes" id="UP000623467"/>
    </source>
</evidence>
<evidence type="ECO:0000256" key="4">
    <source>
        <dbReference type="ARBA" id="ARBA00022722"/>
    </source>
</evidence>
<dbReference type="GO" id="GO:0043137">
    <property type="term" value="P:DNA replication, removal of RNA primer"/>
    <property type="evidence" value="ECO:0007669"/>
    <property type="project" value="TreeGrafter"/>
</dbReference>
<keyword evidence="6" id="KW-0255">Endonuclease</keyword>
<dbReference type="Proteomes" id="UP000623467">
    <property type="component" value="Unassembled WGS sequence"/>
</dbReference>
<keyword evidence="10" id="KW-1185">Reference proteome</keyword>
<evidence type="ECO:0000259" key="8">
    <source>
        <dbReference type="PROSITE" id="PS50879"/>
    </source>
</evidence>